<dbReference type="InterPro" id="IPR020904">
    <property type="entry name" value="Sc_DH/Rdtase_CS"/>
</dbReference>
<comment type="caution">
    <text evidence="3">The sequence shown here is derived from an EMBL/GenBank/DDBJ whole genome shotgun (WGS) entry which is preliminary data.</text>
</comment>
<dbReference type="InterPro" id="IPR002347">
    <property type="entry name" value="SDR_fam"/>
</dbReference>
<evidence type="ECO:0000313" key="4">
    <source>
        <dbReference type="Proteomes" id="UP001202867"/>
    </source>
</evidence>
<evidence type="ECO:0000256" key="2">
    <source>
        <dbReference type="ARBA" id="ARBA00023002"/>
    </source>
</evidence>
<dbReference type="InterPro" id="IPR051911">
    <property type="entry name" value="SDR_oxidoreductase"/>
</dbReference>
<proteinExistence type="inferred from homology"/>
<keyword evidence="4" id="KW-1185">Reference proteome</keyword>
<dbReference type="SUPFAM" id="SSF51735">
    <property type="entry name" value="NAD(P)-binding Rossmann-fold domains"/>
    <property type="match status" value="1"/>
</dbReference>
<dbReference type="PROSITE" id="PS00061">
    <property type="entry name" value="ADH_SHORT"/>
    <property type="match status" value="1"/>
</dbReference>
<dbReference type="Proteomes" id="UP001202867">
    <property type="component" value="Unassembled WGS sequence"/>
</dbReference>
<dbReference type="PANTHER" id="PTHR43976:SF16">
    <property type="entry name" value="SHORT-CHAIN DEHYDROGENASE_REDUCTASE FAMILY PROTEIN"/>
    <property type="match status" value="1"/>
</dbReference>
<evidence type="ECO:0000256" key="1">
    <source>
        <dbReference type="ARBA" id="ARBA00006484"/>
    </source>
</evidence>
<dbReference type="PRINTS" id="PR00081">
    <property type="entry name" value="GDHRDH"/>
</dbReference>
<comment type="similarity">
    <text evidence="1">Belongs to the short-chain dehydrogenases/reductases (SDR) family.</text>
</comment>
<dbReference type="PANTHER" id="PTHR43976">
    <property type="entry name" value="SHORT CHAIN DEHYDROGENASE"/>
    <property type="match status" value="1"/>
</dbReference>
<dbReference type="RefSeq" id="WP_247200891.1">
    <property type="nucleotide sequence ID" value="NZ_JALKCG010000004.1"/>
</dbReference>
<dbReference type="Pfam" id="PF00106">
    <property type="entry name" value="adh_short"/>
    <property type="match status" value="1"/>
</dbReference>
<dbReference type="EMBL" id="JALKCG010000004">
    <property type="protein sequence ID" value="MCK0208678.1"/>
    <property type="molecule type" value="Genomic_DNA"/>
</dbReference>
<name>A0ABT0DN24_9HYPH</name>
<accession>A0ABT0DN24</accession>
<reference evidence="4" key="1">
    <citation type="submission" date="2023-07" db="EMBL/GenBank/DDBJ databases">
        <title>Ancylobacter moscoviensis sp. nov., facultatively methylotrophic bacteria from activated sludge and the reclassification of Starkeya novella (Starkey 1934) Kelly et al. 2000 as Ancylobacter novellus comb. nov., Starkeya koreensis Im et al. 2006 as Ancylobacter koreensis comb.nov., Angulomicrobium tetraedrale Vasil'eva et al. 1986 as Ancylobacter tetraedralis comb. nov., Angulomicrobium amanitiforme Fritz et al. 2004 as Ancylobacter amanitiformis comb. nov. and Methylorhabdus multivorans Doronina et al. 1996 as Ancylobacter multivorans comb. nov. and emended description of the genus Ancylobacter.</title>
        <authorList>
            <person name="Doronina N."/>
            <person name="Chemodurova A."/>
            <person name="Grouzdev D."/>
            <person name="Koziaeva V."/>
            <person name="Shi W."/>
            <person name="Wu L."/>
            <person name="Kaparullina E."/>
        </authorList>
    </citation>
    <scope>NUCLEOTIDE SEQUENCE [LARGE SCALE GENOMIC DNA]</scope>
    <source>
        <strain evidence="4">Jip08</strain>
    </source>
</reference>
<evidence type="ECO:0000313" key="3">
    <source>
        <dbReference type="EMBL" id="MCK0208678.1"/>
    </source>
</evidence>
<dbReference type="Gene3D" id="3.40.50.720">
    <property type="entry name" value="NAD(P)-binding Rossmann-like Domain"/>
    <property type="match status" value="1"/>
</dbReference>
<sequence>MPAARAVLPHLRANRAGTIVNVSSGAGAIGFPMASIYSASKFALEGWSEGLSYELGSLGIRVKLVEPGAAPQTKFIARMSGEGATLQPVADYVPFLEHIGRVYGGMAEAPDADAVQKVVAAIFEAATDGTDRLRYAPTNDIAPLLAARRGASEEAYRALTRRLFVSGEA</sequence>
<organism evidence="3 4">
    <name type="scientific">Ancylobacter koreensis</name>
    <dbReference type="NCBI Taxonomy" id="266121"/>
    <lineage>
        <taxon>Bacteria</taxon>
        <taxon>Pseudomonadati</taxon>
        <taxon>Pseudomonadota</taxon>
        <taxon>Alphaproteobacteria</taxon>
        <taxon>Hyphomicrobiales</taxon>
        <taxon>Xanthobacteraceae</taxon>
        <taxon>Ancylobacter</taxon>
    </lineage>
</organism>
<dbReference type="InterPro" id="IPR036291">
    <property type="entry name" value="NAD(P)-bd_dom_sf"/>
</dbReference>
<gene>
    <name evidence="3" type="ORF">MWN33_11635</name>
</gene>
<protein>
    <submittedName>
        <fullName evidence="3">SDR family NAD(P)-dependent oxidoreductase</fullName>
    </submittedName>
</protein>
<keyword evidence="2" id="KW-0560">Oxidoreductase</keyword>